<sequence>MLFALHCSSHLVFFSGGALSLVLRFLRLEEIVPGPICGKVIPKGMSYRRDKYGCCIKVQYPRVSSIDGPVPPALPVPICECGNPAVVQQSRHRVTAGRAFYQCRSDECFFFQWIDGQEMYDPRILLFPWNQKSYEYKNFKRWVPPPPNPPPMTNDEKVVAARLVPIGLSAFPEPSTI</sequence>
<keyword evidence="8" id="KW-1185">Reference proteome</keyword>
<evidence type="ECO:0000256" key="2">
    <source>
        <dbReference type="ARBA" id="ARBA00022771"/>
    </source>
</evidence>
<evidence type="ECO:0000313" key="8">
    <source>
        <dbReference type="Proteomes" id="UP000324897"/>
    </source>
</evidence>
<evidence type="ECO:0000256" key="1">
    <source>
        <dbReference type="ARBA" id="ARBA00022723"/>
    </source>
</evidence>
<feature type="non-terminal residue" evidence="7">
    <location>
        <position position="1"/>
    </location>
</feature>
<feature type="domain" description="GRF-type" evidence="6">
    <location>
        <begin position="79"/>
        <end position="117"/>
    </location>
</feature>
<keyword evidence="1" id="KW-0479">Metal-binding</keyword>
<dbReference type="PANTHER" id="PTHR48127:SF1">
    <property type="entry name" value="ZINC FINGER GRF-TYPE DOMAIN-CONTAINING PROTEIN"/>
    <property type="match status" value="1"/>
</dbReference>
<keyword evidence="2 4" id="KW-0863">Zinc-finger</keyword>
<dbReference type="PANTHER" id="PTHR48127">
    <property type="entry name" value="GRF-TYPE DOMAIN-CONTAINING PROTEIN"/>
    <property type="match status" value="1"/>
</dbReference>
<feature type="signal peptide" evidence="5">
    <location>
        <begin position="1"/>
        <end position="20"/>
    </location>
</feature>
<dbReference type="AlphaFoldDB" id="A0A5J9VZS8"/>
<feature type="non-terminal residue" evidence="7">
    <location>
        <position position="177"/>
    </location>
</feature>
<feature type="chain" id="PRO_5023855076" description="GRF-type domain-containing protein" evidence="5">
    <location>
        <begin position="21"/>
        <end position="177"/>
    </location>
</feature>
<keyword evidence="3" id="KW-0862">Zinc</keyword>
<organism evidence="7 8">
    <name type="scientific">Eragrostis curvula</name>
    <name type="common">weeping love grass</name>
    <dbReference type="NCBI Taxonomy" id="38414"/>
    <lineage>
        <taxon>Eukaryota</taxon>
        <taxon>Viridiplantae</taxon>
        <taxon>Streptophyta</taxon>
        <taxon>Embryophyta</taxon>
        <taxon>Tracheophyta</taxon>
        <taxon>Spermatophyta</taxon>
        <taxon>Magnoliopsida</taxon>
        <taxon>Liliopsida</taxon>
        <taxon>Poales</taxon>
        <taxon>Poaceae</taxon>
        <taxon>PACMAD clade</taxon>
        <taxon>Chloridoideae</taxon>
        <taxon>Eragrostideae</taxon>
        <taxon>Eragrostidinae</taxon>
        <taxon>Eragrostis</taxon>
    </lineage>
</organism>
<reference evidence="7 8" key="1">
    <citation type="journal article" date="2019" name="Sci. Rep.">
        <title>A high-quality genome of Eragrostis curvula grass provides insights into Poaceae evolution and supports new strategies to enhance forage quality.</title>
        <authorList>
            <person name="Carballo J."/>
            <person name="Santos B.A.C.M."/>
            <person name="Zappacosta D."/>
            <person name="Garbus I."/>
            <person name="Selva J.P."/>
            <person name="Gallo C.A."/>
            <person name="Diaz A."/>
            <person name="Albertini E."/>
            <person name="Caccamo M."/>
            <person name="Echenique V."/>
        </authorList>
    </citation>
    <scope>NUCLEOTIDE SEQUENCE [LARGE SCALE GENOMIC DNA]</scope>
    <source>
        <strain evidence="8">cv. Victoria</strain>
        <tissue evidence="7">Leaf</tissue>
    </source>
</reference>
<evidence type="ECO:0000256" key="3">
    <source>
        <dbReference type="ARBA" id="ARBA00022833"/>
    </source>
</evidence>
<evidence type="ECO:0000256" key="4">
    <source>
        <dbReference type="PROSITE-ProRule" id="PRU01343"/>
    </source>
</evidence>
<evidence type="ECO:0000259" key="6">
    <source>
        <dbReference type="PROSITE" id="PS51999"/>
    </source>
</evidence>
<dbReference type="EMBL" id="RWGY01000007">
    <property type="protein sequence ID" value="TVU41699.1"/>
    <property type="molecule type" value="Genomic_DNA"/>
</dbReference>
<dbReference type="Pfam" id="PF06839">
    <property type="entry name" value="Zn_ribbon_GRF"/>
    <property type="match status" value="1"/>
</dbReference>
<keyword evidence="5" id="KW-0732">Signal</keyword>
<proteinExistence type="predicted"/>
<evidence type="ECO:0000256" key="5">
    <source>
        <dbReference type="SAM" id="SignalP"/>
    </source>
</evidence>
<dbReference type="Gramene" id="TVU41699">
    <property type="protein sequence ID" value="TVU41699"/>
    <property type="gene ID" value="EJB05_15242"/>
</dbReference>
<name>A0A5J9VZS8_9POAL</name>
<evidence type="ECO:0000313" key="7">
    <source>
        <dbReference type="EMBL" id="TVU41699.1"/>
    </source>
</evidence>
<gene>
    <name evidence="7" type="ORF">EJB05_15242</name>
</gene>
<dbReference type="GO" id="GO:0008270">
    <property type="term" value="F:zinc ion binding"/>
    <property type="evidence" value="ECO:0007669"/>
    <property type="project" value="UniProtKB-KW"/>
</dbReference>
<dbReference type="OrthoDB" id="678732at2759"/>
<dbReference type="Proteomes" id="UP000324897">
    <property type="component" value="Chromosome 4"/>
</dbReference>
<comment type="caution">
    <text evidence="7">The sequence shown here is derived from an EMBL/GenBank/DDBJ whole genome shotgun (WGS) entry which is preliminary data.</text>
</comment>
<accession>A0A5J9VZS8</accession>
<dbReference type="InterPro" id="IPR010666">
    <property type="entry name" value="Znf_GRF"/>
</dbReference>
<dbReference type="PROSITE" id="PS51999">
    <property type="entry name" value="ZF_GRF"/>
    <property type="match status" value="1"/>
</dbReference>
<protein>
    <recommendedName>
        <fullName evidence="6">GRF-type domain-containing protein</fullName>
    </recommendedName>
</protein>